<dbReference type="Pfam" id="PF13302">
    <property type="entry name" value="Acetyltransf_3"/>
    <property type="match status" value="1"/>
</dbReference>
<dbReference type="PATRIC" id="fig|273677.3.peg.2280"/>
<dbReference type="InterPro" id="IPR000182">
    <property type="entry name" value="GNAT_dom"/>
</dbReference>
<dbReference type="Proteomes" id="UP000024001">
    <property type="component" value="Unassembled WGS sequence"/>
</dbReference>
<dbReference type="EMBL" id="JFYO01000007">
    <property type="protein sequence ID" value="EZP25968.1"/>
    <property type="molecule type" value="Genomic_DNA"/>
</dbReference>
<dbReference type="CDD" id="cd04301">
    <property type="entry name" value="NAT_SF"/>
    <property type="match status" value="1"/>
</dbReference>
<keyword evidence="2" id="KW-0808">Transferase</keyword>
<accession>A0A031FMY5</accession>
<organism evidence="2 3">
    <name type="scientific">Microbacterium oleivorans</name>
    <dbReference type="NCBI Taxonomy" id="273677"/>
    <lineage>
        <taxon>Bacteria</taxon>
        <taxon>Bacillati</taxon>
        <taxon>Actinomycetota</taxon>
        <taxon>Actinomycetes</taxon>
        <taxon>Micrococcales</taxon>
        <taxon>Microbacteriaceae</taxon>
        <taxon>Microbacterium</taxon>
    </lineage>
</organism>
<dbReference type="PANTHER" id="PTHR43441">
    <property type="entry name" value="RIBOSOMAL-PROTEIN-SERINE ACETYLTRANSFERASE"/>
    <property type="match status" value="1"/>
</dbReference>
<dbReference type="InterPro" id="IPR051908">
    <property type="entry name" value="Ribosomal_N-acetyltransferase"/>
</dbReference>
<reference evidence="2 3" key="1">
    <citation type="submission" date="2014-03" db="EMBL/GenBank/DDBJ databases">
        <title>Draft Genome Sequences of 13 Willow Endophytes.</title>
        <authorList>
            <person name="Gan H.Y."/>
            <person name="Gan H.M."/>
            <person name="Savka M.A."/>
            <person name="Hudson A.O."/>
        </authorList>
    </citation>
    <scope>NUCLEOTIDE SEQUENCE [LARGE SCALE GENOMIC DNA]</scope>
    <source>
        <strain evidence="2 3">RIT293</strain>
    </source>
</reference>
<dbReference type="AlphaFoldDB" id="A0A031FMY5"/>
<evidence type="ECO:0000313" key="3">
    <source>
        <dbReference type="Proteomes" id="UP000024001"/>
    </source>
</evidence>
<keyword evidence="3" id="KW-1185">Reference proteome</keyword>
<dbReference type="GO" id="GO:0008999">
    <property type="term" value="F:protein-N-terminal-alanine acetyltransferase activity"/>
    <property type="evidence" value="ECO:0007669"/>
    <property type="project" value="TreeGrafter"/>
</dbReference>
<dbReference type="PANTHER" id="PTHR43441:SF10">
    <property type="entry name" value="ACETYLTRANSFERASE"/>
    <property type="match status" value="1"/>
</dbReference>
<gene>
    <name evidence="2" type="ORF">BW34_02300</name>
</gene>
<evidence type="ECO:0000259" key="1">
    <source>
        <dbReference type="PROSITE" id="PS51186"/>
    </source>
</evidence>
<dbReference type="Gene3D" id="3.40.630.30">
    <property type="match status" value="1"/>
</dbReference>
<dbReference type="RefSeq" id="WP_036312586.1">
    <property type="nucleotide sequence ID" value="NZ_JFYO01000007.1"/>
</dbReference>
<dbReference type="OrthoDB" id="2061990at2"/>
<sequence length="187" mass="20180">MTILLRPWSLDDADDLSRAARSAADLAPQFGSADLSAPDAAREFIARSLRFDDSAKNWAVEADGHAVGNIGATGIEFRHQTAWMSYWLAAPARGKGIATAALARVSEWAFASGLHRLELGHRVNNPSSCRVALAAGFLAEGVERQKLRYGDTRFDVETHARLASDPAPSGRGTAVALRTNVQVRRQV</sequence>
<dbReference type="GO" id="GO:0005737">
    <property type="term" value="C:cytoplasm"/>
    <property type="evidence" value="ECO:0007669"/>
    <property type="project" value="TreeGrafter"/>
</dbReference>
<name>A0A031FMY5_9MICO</name>
<feature type="domain" description="N-acetyltransferase" evidence="1">
    <location>
        <begin position="3"/>
        <end position="168"/>
    </location>
</feature>
<dbReference type="PROSITE" id="PS51186">
    <property type="entry name" value="GNAT"/>
    <property type="match status" value="1"/>
</dbReference>
<comment type="caution">
    <text evidence="2">The sequence shown here is derived from an EMBL/GenBank/DDBJ whole genome shotgun (WGS) entry which is preliminary data.</text>
</comment>
<evidence type="ECO:0000313" key="2">
    <source>
        <dbReference type="EMBL" id="EZP25968.1"/>
    </source>
</evidence>
<dbReference type="SUPFAM" id="SSF55729">
    <property type="entry name" value="Acyl-CoA N-acyltransferases (Nat)"/>
    <property type="match status" value="1"/>
</dbReference>
<proteinExistence type="predicted"/>
<protein>
    <submittedName>
        <fullName evidence="2">GCN5-related N-acetyltransferase</fullName>
    </submittedName>
</protein>
<dbReference type="GO" id="GO:1990189">
    <property type="term" value="F:protein N-terminal-serine acetyltransferase activity"/>
    <property type="evidence" value="ECO:0007669"/>
    <property type="project" value="TreeGrafter"/>
</dbReference>
<dbReference type="eggNOG" id="COG1670">
    <property type="taxonomic scope" value="Bacteria"/>
</dbReference>
<dbReference type="InterPro" id="IPR016181">
    <property type="entry name" value="Acyl_CoA_acyltransferase"/>
</dbReference>